<dbReference type="InterPro" id="IPR002826">
    <property type="entry name" value="MptE-like"/>
</dbReference>
<dbReference type="Pfam" id="PF01973">
    <property type="entry name" value="MptE-like"/>
    <property type="match status" value="1"/>
</dbReference>
<proteinExistence type="predicted"/>
<evidence type="ECO:0000313" key="2">
    <source>
        <dbReference type="EMBL" id="VAX21653.1"/>
    </source>
</evidence>
<organism evidence="2">
    <name type="scientific">hydrothermal vent metagenome</name>
    <dbReference type="NCBI Taxonomy" id="652676"/>
    <lineage>
        <taxon>unclassified sequences</taxon>
        <taxon>metagenomes</taxon>
        <taxon>ecological metagenomes</taxon>
    </lineage>
</organism>
<gene>
    <name evidence="2" type="ORF">MNBD_NITROSPINAE02-786</name>
</gene>
<dbReference type="PANTHER" id="PTHR41786">
    <property type="entry name" value="MOTILITY ACCESSORY FACTOR MAF"/>
    <property type="match status" value="1"/>
</dbReference>
<evidence type="ECO:0000259" key="1">
    <source>
        <dbReference type="Pfam" id="PF01973"/>
    </source>
</evidence>
<feature type="domain" description="6-hydroxymethylpterin diphosphokinase MptE-like" evidence="1">
    <location>
        <begin position="204"/>
        <end position="373"/>
    </location>
</feature>
<dbReference type="PANTHER" id="PTHR41786:SF1">
    <property type="entry name" value="6-HYDROXYMETHYLPTERIN DIPHOSPHOKINASE MPTE-LIKE DOMAIN-CONTAINING PROTEIN"/>
    <property type="match status" value="1"/>
</dbReference>
<protein>
    <recommendedName>
        <fullName evidence="1">6-hydroxymethylpterin diphosphokinase MptE-like domain-containing protein</fullName>
    </recommendedName>
</protein>
<accession>A0A3B1CAG7</accession>
<reference evidence="2" key="1">
    <citation type="submission" date="2018-06" db="EMBL/GenBank/DDBJ databases">
        <authorList>
            <person name="Zhirakovskaya E."/>
        </authorList>
    </citation>
    <scope>NUCLEOTIDE SEQUENCE</scope>
</reference>
<sequence length="633" mass="69801">MTLFEKNVAAIRARDPGLAELLEGLPGSRRITREVSPTGGVTLKVRGTDGESSIAVSNMEALDPLDSHAKDLAGARMVALMGFASGELFAEVLERTSDQTFILLIEPDIDLFAAILRERDFSGILGKENISFAIGESPQAATFIRAEKEYGVFTLKDFLIIENRWSAPLYKSYFDKIKKKLTELKEFGRQNINTVLNLSGLWRENILTNIIFILKSRSALDLFGKFTGVPAVVVAAGPSLDKTAFQLVALKNRGIVIAVDTAVRTLLGVGVIPDIVVSLDAKYENYLHLKGIKLPDTLFVFNPSVHPMIVREHVGPSVFCGYAEPLFIWLQKVIGEKGDVRAGGSVATSAFDLAVKMGCSPVILTGQDMSYTNGQSHSSGTIQEAMRSGVKLDLDKNSIENRDDPSWSDLLESEDIFGRPAWTTFKMNSWRQWYEFIIERESPPALNATEGGLPIRGMENVSMAEAMARALAKGKKISGICPDFSLAIKMEINPVIEALVKARDEARAVKNACGKGMSTAKRSLDYARGRALPAKESENEQREMNELSQEILRREIFAETNRWGVDIVINKVEQISQSENNKGDGKESLSRVTGAFLVLFSDLYKIASDFEKSVSKALQNLKSYRPESIESLR</sequence>
<dbReference type="EMBL" id="UOGE01000068">
    <property type="protein sequence ID" value="VAX21653.1"/>
    <property type="molecule type" value="Genomic_DNA"/>
</dbReference>
<name>A0A3B1CAG7_9ZZZZ</name>
<dbReference type="AlphaFoldDB" id="A0A3B1CAG7"/>